<dbReference type="Pfam" id="PF13650">
    <property type="entry name" value="Asp_protease_2"/>
    <property type="match status" value="1"/>
</dbReference>
<dbReference type="EMBL" id="CP104006">
    <property type="protein sequence ID" value="UWM43442.1"/>
    <property type="molecule type" value="Genomic_DNA"/>
</dbReference>
<dbReference type="GO" id="GO:0008233">
    <property type="term" value="F:peptidase activity"/>
    <property type="evidence" value="ECO:0007669"/>
    <property type="project" value="UniProtKB-KW"/>
</dbReference>
<evidence type="ECO:0000313" key="3">
    <source>
        <dbReference type="Proteomes" id="UP001057860"/>
    </source>
</evidence>
<dbReference type="Proteomes" id="UP001057860">
    <property type="component" value="Chromosome"/>
</dbReference>
<feature type="chain" id="PRO_5046840358" evidence="1">
    <location>
        <begin position="28"/>
        <end position="305"/>
    </location>
</feature>
<keyword evidence="3" id="KW-1185">Reference proteome</keyword>
<evidence type="ECO:0000313" key="2">
    <source>
        <dbReference type="EMBL" id="UWM43442.1"/>
    </source>
</evidence>
<protein>
    <submittedName>
        <fullName evidence="2">Aspartyl protease family protein</fullName>
    </submittedName>
</protein>
<dbReference type="Gene3D" id="2.40.70.10">
    <property type="entry name" value="Acid Proteases"/>
    <property type="match status" value="2"/>
</dbReference>
<dbReference type="RefSeq" id="WP_050151091.1">
    <property type="nucleotide sequence ID" value="NZ_CABHWX010000100.1"/>
</dbReference>
<name>A0ABY5UMS1_9GAMM</name>
<dbReference type="GeneID" id="75140717"/>
<organism evidence="2 3">
    <name type="scientific">Yersinia alsatica</name>
    <dbReference type="NCBI Taxonomy" id="2890317"/>
    <lineage>
        <taxon>Bacteria</taxon>
        <taxon>Pseudomonadati</taxon>
        <taxon>Pseudomonadota</taxon>
        <taxon>Gammaproteobacteria</taxon>
        <taxon>Enterobacterales</taxon>
        <taxon>Yersiniaceae</taxon>
        <taxon>Yersinia</taxon>
    </lineage>
</organism>
<keyword evidence="1" id="KW-0732">Signal</keyword>
<proteinExistence type="predicted"/>
<accession>A0ABY5UMS1</accession>
<feature type="signal peptide" evidence="1">
    <location>
        <begin position="1"/>
        <end position="27"/>
    </location>
</feature>
<gene>
    <name evidence="2" type="ORF">N0H69_11920</name>
</gene>
<dbReference type="InterPro" id="IPR021109">
    <property type="entry name" value="Peptidase_aspartic_dom_sf"/>
</dbReference>
<dbReference type="SUPFAM" id="SSF50630">
    <property type="entry name" value="Acid proteases"/>
    <property type="match status" value="2"/>
</dbReference>
<evidence type="ECO:0000256" key="1">
    <source>
        <dbReference type="SAM" id="SignalP"/>
    </source>
</evidence>
<sequence length="305" mass="33837">MHFLSNKYIRTMIITLLFSVFSLAASAAPTPVAVMHMPFEWDDTSVPVVNVEINGMRQTFMIDTGATIALHLFKDVMAQLPGLIPEPGKQRTTDLTGKIYLNDKFHIPQLSINGMIFKDVKGISLTIPRGMPLTSDSIIPHTMMIGLDLFKEKAVLIDYQSQRLSVADTTQALGINMADGWVSLPLRMTQEGVAINVLKNSKEYNMVVDTGATVSVFWKERIKNPFVSISCQTVMVGMEHEGCVASDFQLNEKGVKEISFNAVLLDGAFNQMDTDGLIGKNFLDKFALLIDFPAKKILIKKFKNA</sequence>
<keyword evidence="2" id="KW-0645">Protease</keyword>
<dbReference type="GO" id="GO:0006508">
    <property type="term" value="P:proteolysis"/>
    <property type="evidence" value="ECO:0007669"/>
    <property type="project" value="UniProtKB-KW"/>
</dbReference>
<keyword evidence="2" id="KW-0378">Hydrolase</keyword>
<reference evidence="2" key="1">
    <citation type="submission" date="2022-08" db="EMBL/GenBank/DDBJ databases">
        <authorList>
            <person name="Bogun A."/>
            <person name="Kislichkina A."/>
            <person name="Solomentsev V."/>
            <person name="Skryabin Y."/>
            <person name="Sizova A."/>
            <person name="Platonov M."/>
            <person name="Dentovskaya S."/>
        </authorList>
    </citation>
    <scope>NUCLEOTIDE SEQUENCE</scope>
    <source>
        <strain evidence="2">SCPM-O-B-7604</strain>
    </source>
</reference>